<dbReference type="CDD" id="cd01189">
    <property type="entry name" value="INT_ICEBs1_C_like"/>
    <property type="match status" value="1"/>
</dbReference>
<feature type="domain" description="Tyr recombinase" evidence="4">
    <location>
        <begin position="171"/>
        <end position="378"/>
    </location>
</feature>
<dbReference type="Gene3D" id="1.10.443.10">
    <property type="entry name" value="Intergrase catalytic core"/>
    <property type="match status" value="1"/>
</dbReference>
<dbReference type="InterPro" id="IPR011010">
    <property type="entry name" value="DNA_brk_join_enz"/>
</dbReference>
<dbReference type="PROSITE" id="PS51898">
    <property type="entry name" value="TYR_RECOMBINASE"/>
    <property type="match status" value="1"/>
</dbReference>
<evidence type="ECO:0000256" key="3">
    <source>
        <dbReference type="ARBA" id="ARBA00023172"/>
    </source>
</evidence>
<sequence length="383" mass="45307">MTVTKLKNGKWLVDISDGYSHLTGERIRHRKKGFKTRKEAEQYEADYKINQLHQVRPKDRLSIAYLYSLVRQEDELRGNKRGTVDTQESYYTQYVSKFFANADMKLITINDVKEYRDWLIQTPSVKGGTLSNSHINQQIIFIHKLFEVAIAKRFRTDNPCNGLKRLPEQHKEMSYYTPEQFKIFDSCFTEDEYRYQLLYRVLMFTGARLGEALALTWNKVNLNENYIDIVYSAYYRKNQVHIGTVKTTQSRRRIYIHSAFAEELKQWKEQQKELLSEFTDDLESLQIFQDSPEILTSANVSNFKTKLKKRLPENMKMIRNHDFRHSHAAFLISQGLRNGEGKDYIFFTLMKRLGHSSINTTINVYSHLFPTQQKEVANAFDYF</sequence>
<dbReference type="RefSeq" id="WP_195918120.1">
    <property type="nucleotide sequence ID" value="NZ_AP031488.1"/>
</dbReference>
<dbReference type="GO" id="GO:0006310">
    <property type="term" value="P:DNA recombination"/>
    <property type="evidence" value="ECO:0007669"/>
    <property type="project" value="UniProtKB-KW"/>
</dbReference>
<dbReference type="SUPFAM" id="SSF56349">
    <property type="entry name" value="DNA breaking-rejoining enzymes"/>
    <property type="match status" value="1"/>
</dbReference>
<keyword evidence="3" id="KW-0233">DNA recombination</keyword>
<dbReference type="PANTHER" id="PTHR30349">
    <property type="entry name" value="PHAGE INTEGRASE-RELATED"/>
    <property type="match status" value="1"/>
</dbReference>
<dbReference type="GO" id="GO:0015074">
    <property type="term" value="P:DNA integration"/>
    <property type="evidence" value="ECO:0007669"/>
    <property type="project" value="InterPro"/>
</dbReference>
<comment type="caution">
    <text evidence="5">The sequence shown here is derived from an EMBL/GenBank/DDBJ whole genome shotgun (WGS) entry which is preliminary data.</text>
</comment>
<dbReference type="Pfam" id="PF14657">
    <property type="entry name" value="Arm-DNA-bind_4"/>
    <property type="match status" value="1"/>
</dbReference>
<organism evidence="5 6">
    <name type="scientific">Streptococcus salivarius</name>
    <dbReference type="NCBI Taxonomy" id="1304"/>
    <lineage>
        <taxon>Bacteria</taxon>
        <taxon>Bacillati</taxon>
        <taxon>Bacillota</taxon>
        <taxon>Bacilli</taxon>
        <taxon>Lactobacillales</taxon>
        <taxon>Streptococcaceae</taxon>
        <taxon>Streptococcus</taxon>
    </lineage>
</organism>
<dbReference type="InterPro" id="IPR002104">
    <property type="entry name" value="Integrase_catalytic"/>
</dbReference>
<dbReference type="Pfam" id="PF00589">
    <property type="entry name" value="Phage_integrase"/>
    <property type="match status" value="1"/>
</dbReference>
<dbReference type="Proteomes" id="UP001210204">
    <property type="component" value="Unassembled WGS sequence"/>
</dbReference>
<evidence type="ECO:0000313" key="6">
    <source>
        <dbReference type="Proteomes" id="UP001210204"/>
    </source>
</evidence>
<reference evidence="5" key="1">
    <citation type="submission" date="2023-01" db="EMBL/GenBank/DDBJ databases">
        <title>Human gut microbiome strain richness.</title>
        <authorList>
            <person name="Chen-Liaw A."/>
        </authorList>
    </citation>
    <scope>NUCLEOTIDE SEQUENCE</scope>
    <source>
        <strain evidence="5">1001095st1_G4_1001095IJ_161003</strain>
    </source>
</reference>
<gene>
    <name evidence="5" type="ORF">PNU26_03375</name>
</gene>
<evidence type="ECO:0000259" key="4">
    <source>
        <dbReference type="PROSITE" id="PS51898"/>
    </source>
</evidence>
<keyword evidence="2" id="KW-0238">DNA-binding</keyword>
<dbReference type="InterPro" id="IPR050090">
    <property type="entry name" value="Tyrosine_recombinase_XerCD"/>
</dbReference>
<dbReference type="InterPro" id="IPR010998">
    <property type="entry name" value="Integrase_recombinase_N"/>
</dbReference>
<comment type="similarity">
    <text evidence="1">Belongs to the 'phage' integrase family.</text>
</comment>
<dbReference type="InterPro" id="IPR013762">
    <property type="entry name" value="Integrase-like_cat_sf"/>
</dbReference>
<proteinExistence type="inferred from homology"/>
<dbReference type="Gene3D" id="1.10.150.130">
    <property type="match status" value="1"/>
</dbReference>
<dbReference type="PANTHER" id="PTHR30349:SF64">
    <property type="entry name" value="PROPHAGE INTEGRASE INTD-RELATED"/>
    <property type="match status" value="1"/>
</dbReference>
<name>A0AAW6D5U8_STRSL</name>
<evidence type="ECO:0000256" key="1">
    <source>
        <dbReference type="ARBA" id="ARBA00008857"/>
    </source>
</evidence>
<dbReference type="AlphaFoldDB" id="A0AAW6D5U8"/>
<dbReference type="EMBL" id="JAQMJT010000002">
    <property type="protein sequence ID" value="MDB8613444.1"/>
    <property type="molecule type" value="Genomic_DNA"/>
</dbReference>
<dbReference type="GO" id="GO:0003677">
    <property type="term" value="F:DNA binding"/>
    <property type="evidence" value="ECO:0007669"/>
    <property type="project" value="UniProtKB-KW"/>
</dbReference>
<evidence type="ECO:0000313" key="5">
    <source>
        <dbReference type="EMBL" id="MDB8613444.1"/>
    </source>
</evidence>
<evidence type="ECO:0000256" key="2">
    <source>
        <dbReference type="ARBA" id="ARBA00023125"/>
    </source>
</evidence>
<protein>
    <submittedName>
        <fullName evidence="5">Site-specific integrase</fullName>
    </submittedName>
</protein>
<dbReference type="InterPro" id="IPR028259">
    <property type="entry name" value="AP2-like_int_N"/>
</dbReference>
<accession>A0AAW6D5U8</accession>